<proteinExistence type="predicted"/>
<accession>A0A6J6DBY8</accession>
<evidence type="ECO:0000313" key="1">
    <source>
        <dbReference type="EMBL" id="CAB4560259.1"/>
    </source>
</evidence>
<dbReference type="AlphaFoldDB" id="A0A6J6DBY8"/>
<organism evidence="1">
    <name type="scientific">freshwater metagenome</name>
    <dbReference type="NCBI Taxonomy" id="449393"/>
    <lineage>
        <taxon>unclassified sequences</taxon>
        <taxon>metagenomes</taxon>
        <taxon>ecological metagenomes</taxon>
    </lineage>
</organism>
<sequence>MKFGERGSGTILALAMVSLAICLFSLSQIVALNLISQQRLQGVVDGMAVAAADSLRGLNTGFPCPTAGQLGLNAGVELDTCRIVESEVFISAHSKGVGIVLSANALAGPSS</sequence>
<dbReference type="EMBL" id="CAEZTF010000074">
    <property type="protein sequence ID" value="CAB4560259.1"/>
    <property type="molecule type" value="Genomic_DNA"/>
</dbReference>
<gene>
    <name evidence="1" type="ORF">UFOPK1618_00480</name>
</gene>
<name>A0A6J6DBY8_9ZZZZ</name>
<reference evidence="1" key="1">
    <citation type="submission" date="2020-05" db="EMBL/GenBank/DDBJ databases">
        <authorList>
            <person name="Chiriac C."/>
            <person name="Salcher M."/>
            <person name="Ghai R."/>
            <person name="Kavagutti S V."/>
        </authorList>
    </citation>
    <scope>NUCLEOTIDE SEQUENCE</scope>
</reference>
<protein>
    <submittedName>
        <fullName evidence="1">Unannotated protein</fullName>
    </submittedName>
</protein>